<accession>A0A6L3Y1J0</accession>
<evidence type="ECO:0000313" key="1">
    <source>
        <dbReference type="EMBL" id="KAB2529152.1"/>
    </source>
</evidence>
<name>A0A6L3Y1J0_9ENTR</name>
<sequence length="79" mass="9338">MPRTADIHAAFVAAIELNPKGYRYLTTDAFIEKLRQFNWHYTREEANAWIERNQPGFADKTTDGSDNHYWILRNMGRVH</sequence>
<comment type="caution">
    <text evidence="1">The sequence shown here is derived from an EMBL/GenBank/DDBJ whole genome shotgun (WGS) entry which is preliminary data.</text>
</comment>
<dbReference type="RefSeq" id="WP_023303503.1">
    <property type="nucleotide sequence ID" value="NZ_BMAB01000007.1"/>
</dbReference>
<dbReference type="EMBL" id="WBSZ01000020">
    <property type="protein sequence ID" value="KAB2529152.1"/>
    <property type="molecule type" value="Genomic_DNA"/>
</dbReference>
<gene>
    <name evidence="1" type="ORF">F9C29_02130</name>
</gene>
<evidence type="ECO:0000313" key="2">
    <source>
        <dbReference type="Proteomes" id="UP000476281"/>
    </source>
</evidence>
<dbReference type="AlphaFoldDB" id="A0A6L3Y1J0"/>
<organism evidence="1 2">
    <name type="scientific">Enterobacter hormaechei</name>
    <dbReference type="NCBI Taxonomy" id="158836"/>
    <lineage>
        <taxon>Bacteria</taxon>
        <taxon>Pseudomonadati</taxon>
        <taxon>Pseudomonadota</taxon>
        <taxon>Gammaproteobacteria</taxon>
        <taxon>Enterobacterales</taxon>
        <taxon>Enterobacteriaceae</taxon>
        <taxon>Enterobacter</taxon>
        <taxon>Enterobacter cloacae complex</taxon>
    </lineage>
</organism>
<reference evidence="1 2" key="1">
    <citation type="submission" date="2019-09" db="EMBL/GenBank/DDBJ databases">
        <title>Reversal of blaTEM antimicrobial resistance by CRISPR-Cas9 in clinical E. coli and other Enterobacteriaceae strains.</title>
        <authorList>
            <person name="Tagliaferri T."/>
            <person name="Guimaraes N."/>
            <person name="Pereira M."/>
            <person name="Felicori L."/>
            <person name="Horz H.-P."/>
            <person name="Santos S."/>
            <person name="Mendes T."/>
        </authorList>
    </citation>
    <scope>NUCLEOTIDE SEQUENCE [LARGE SCALE GENOMIC DNA]</scope>
    <source>
        <strain evidence="1 2">E2_blaTEM_MG</strain>
    </source>
</reference>
<dbReference type="Proteomes" id="UP000476281">
    <property type="component" value="Unassembled WGS sequence"/>
</dbReference>
<protein>
    <submittedName>
        <fullName evidence="1">Uncharacterized protein</fullName>
    </submittedName>
</protein>
<proteinExistence type="predicted"/>